<proteinExistence type="predicted"/>
<evidence type="ECO:0000313" key="2">
    <source>
        <dbReference type="Proteomes" id="UP000799324"/>
    </source>
</evidence>
<dbReference type="EMBL" id="MU004553">
    <property type="protein sequence ID" value="KAF2648169.1"/>
    <property type="molecule type" value="Genomic_DNA"/>
</dbReference>
<keyword evidence="2" id="KW-1185">Reference proteome</keyword>
<name>A0A6A6SKA2_9PLEO</name>
<sequence length="255" mass="27994">MFSGSKDALRHSLNREWDIKRRSNIERFAPMDAREAVLERYLAHVPYISRQQCLGLYACEAVPAFQMAPPQMVKSQSLGRANGAWGRTSAVAQPAGQDTIAYGFGPFVPEGCHELSEHLSGPDLERYSSEVMLSHPSIAVRRHLAMTALQMTSSDMSIPRAVPRMRDASLCTTRVTTAQRPNHLECLDTCPENGHPPPACPPLQGWRYPRDVSGLPAVRTAALSRSCAGRPIQPGPCFETPSRQAIGACSSCRRP</sequence>
<dbReference type="AlphaFoldDB" id="A0A6A6SKA2"/>
<reference evidence="1" key="1">
    <citation type="journal article" date="2020" name="Stud. Mycol.">
        <title>101 Dothideomycetes genomes: a test case for predicting lifestyles and emergence of pathogens.</title>
        <authorList>
            <person name="Haridas S."/>
            <person name="Albert R."/>
            <person name="Binder M."/>
            <person name="Bloem J."/>
            <person name="Labutti K."/>
            <person name="Salamov A."/>
            <person name="Andreopoulos B."/>
            <person name="Baker S."/>
            <person name="Barry K."/>
            <person name="Bills G."/>
            <person name="Bluhm B."/>
            <person name="Cannon C."/>
            <person name="Castanera R."/>
            <person name="Culley D."/>
            <person name="Daum C."/>
            <person name="Ezra D."/>
            <person name="Gonzalez J."/>
            <person name="Henrissat B."/>
            <person name="Kuo A."/>
            <person name="Liang C."/>
            <person name="Lipzen A."/>
            <person name="Lutzoni F."/>
            <person name="Magnuson J."/>
            <person name="Mondo S."/>
            <person name="Nolan M."/>
            <person name="Ohm R."/>
            <person name="Pangilinan J."/>
            <person name="Park H.-J."/>
            <person name="Ramirez L."/>
            <person name="Alfaro M."/>
            <person name="Sun H."/>
            <person name="Tritt A."/>
            <person name="Yoshinaga Y."/>
            <person name="Zwiers L.-H."/>
            <person name="Turgeon B."/>
            <person name="Goodwin S."/>
            <person name="Spatafora J."/>
            <person name="Crous P."/>
            <person name="Grigoriev I."/>
        </authorList>
    </citation>
    <scope>NUCLEOTIDE SEQUENCE</scope>
    <source>
        <strain evidence="1">CBS 122681</strain>
    </source>
</reference>
<dbReference type="Proteomes" id="UP000799324">
    <property type="component" value="Unassembled WGS sequence"/>
</dbReference>
<organism evidence="1 2">
    <name type="scientific">Lophiostoma macrostomum CBS 122681</name>
    <dbReference type="NCBI Taxonomy" id="1314788"/>
    <lineage>
        <taxon>Eukaryota</taxon>
        <taxon>Fungi</taxon>
        <taxon>Dikarya</taxon>
        <taxon>Ascomycota</taxon>
        <taxon>Pezizomycotina</taxon>
        <taxon>Dothideomycetes</taxon>
        <taxon>Pleosporomycetidae</taxon>
        <taxon>Pleosporales</taxon>
        <taxon>Lophiostomataceae</taxon>
        <taxon>Lophiostoma</taxon>
    </lineage>
</organism>
<gene>
    <name evidence="1" type="ORF">K491DRAFT_256401</name>
</gene>
<accession>A0A6A6SKA2</accession>
<protein>
    <submittedName>
        <fullName evidence="1">Uncharacterized protein</fullName>
    </submittedName>
</protein>
<evidence type="ECO:0000313" key="1">
    <source>
        <dbReference type="EMBL" id="KAF2648169.1"/>
    </source>
</evidence>